<dbReference type="PANTHER" id="PTHR42718:SF9">
    <property type="entry name" value="MAJOR FACILITATOR SUPERFAMILY MULTIDRUG TRANSPORTER MFSC"/>
    <property type="match status" value="1"/>
</dbReference>
<feature type="transmembrane region" description="Helical" evidence="7">
    <location>
        <begin position="244"/>
        <end position="261"/>
    </location>
</feature>
<dbReference type="InterPro" id="IPR036259">
    <property type="entry name" value="MFS_trans_sf"/>
</dbReference>
<keyword evidence="2" id="KW-0813">Transport</keyword>
<name>A0ABU3M935_9ACTN</name>
<keyword evidence="4 7" id="KW-1133">Transmembrane helix</keyword>
<feature type="transmembrane region" description="Helical" evidence="7">
    <location>
        <begin position="325"/>
        <end position="342"/>
    </location>
</feature>
<accession>A0ABU3M935</accession>
<dbReference type="Gene3D" id="1.20.1720.10">
    <property type="entry name" value="Multidrug resistance protein D"/>
    <property type="match status" value="1"/>
</dbReference>
<keyword evidence="3 7" id="KW-0812">Transmembrane</keyword>
<reference evidence="10" key="1">
    <citation type="submission" date="2023-07" db="EMBL/GenBank/DDBJ databases">
        <title>Draft genome sequence of the endophytic actinobacterium Streptomyces justiciae WPN32, a potential antibiotic producer.</title>
        <authorList>
            <person name="Yasawong M."/>
            <person name="Pana W."/>
            <person name="Ganta P."/>
            <person name="Santapan N."/>
            <person name="Songngamsuk T."/>
            <person name="Phatcharaharikarn M."/>
            <person name="Kerdtoob S."/>
            <person name="Nantapong N."/>
        </authorList>
    </citation>
    <scope>NUCLEOTIDE SEQUENCE [LARGE SCALE GENOMIC DNA]</scope>
    <source>
        <strain evidence="10">WPN32</strain>
    </source>
</reference>
<feature type="transmembrane region" description="Helical" evidence="7">
    <location>
        <begin position="354"/>
        <end position="373"/>
    </location>
</feature>
<keyword evidence="5 7" id="KW-0472">Membrane</keyword>
<dbReference type="SUPFAM" id="SSF103473">
    <property type="entry name" value="MFS general substrate transporter"/>
    <property type="match status" value="1"/>
</dbReference>
<feature type="transmembrane region" description="Helical" evidence="7">
    <location>
        <begin position="150"/>
        <end position="169"/>
    </location>
</feature>
<evidence type="ECO:0000313" key="9">
    <source>
        <dbReference type="EMBL" id="MDT7847327.1"/>
    </source>
</evidence>
<feature type="transmembrane region" description="Helical" evidence="7">
    <location>
        <begin position="282"/>
        <end position="305"/>
    </location>
</feature>
<feature type="transmembrane region" description="Helical" evidence="7">
    <location>
        <begin position="417"/>
        <end position="436"/>
    </location>
</feature>
<feature type="domain" description="Major facilitator superfamily (MFS) profile" evidence="8">
    <location>
        <begin position="27"/>
        <end position="480"/>
    </location>
</feature>
<keyword evidence="10" id="KW-1185">Reference proteome</keyword>
<evidence type="ECO:0000256" key="4">
    <source>
        <dbReference type="ARBA" id="ARBA00022989"/>
    </source>
</evidence>
<comment type="subcellular location">
    <subcellularLocation>
        <location evidence="1">Cell membrane</location>
        <topology evidence="1">Multi-pass membrane protein</topology>
    </subcellularLocation>
</comment>
<feature type="transmembrane region" description="Helical" evidence="7">
    <location>
        <begin position="122"/>
        <end position="138"/>
    </location>
</feature>
<comment type="caution">
    <text evidence="9">The sequence shown here is derived from an EMBL/GenBank/DDBJ whole genome shotgun (WGS) entry which is preliminary data.</text>
</comment>
<dbReference type="PROSITE" id="PS50850">
    <property type="entry name" value="MFS"/>
    <property type="match status" value="1"/>
</dbReference>
<evidence type="ECO:0000256" key="1">
    <source>
        <dbReference type="ARBA" id="ARBA00004651"/>
    </source>
</evidence>
<gene>
    <name evidence="9" type="ORF">RQC66_42070</name>
</gene>
<feature type="transmembrane region" description="Helical" evidence="7">
    <location>
        <begin position="379"/>
        <end position="405"/>
    </location>
</feature>
<feature type="transmembrane region" description="Helical" evidence="7">
    <location>
        <begin position="456"/>
        <end position="475"/>
    </location>
</feature>
<evidence type="ECO:0000256" key="6">
    <source>
        <dbReference type="ARBA" id="ARBA00023251"/>
    </source>
</evidence>
<dbReference type="EMBL" id="JAVTLL010000047">
    <property type="protein sequence ID" value="MDT7847327.1"/>
    <property type="molecule type" value="Genomic_DNA"/>
</dbReference>
<evidence type="ECO:0000313" key="10">
    <source>
        <dbReference type="Proteomes" id="UP001257948"/>
    </source>
</evidence>
<dbReference type="Proteomes" id="UP001257948">
    <property type="component" value="Unassembled WGS sequence"/>
</dbReference>
<evidence type="ECO:0000259" key="8">
    <source>
        <dbReference type="PROSITE" id="PS50850"/>
    </source>
</evidence>
<dbReference type="PRINTS" id="PR01035">
    <property type="entry name" value="TCRTETA"/>
</dbReference>
<dbReference type="InterPro" id="IPR001958">
    <property type="entry name" value="Tet-R_TetA/multi-R_MdtG-like"/>
</dbReference>
<feature type="transmembrane region" description="Helical" evidence="7">
    <location>
        <begin position="181"/>
        <end position="200"/>
    </location>
</feature>
<protein>
    <submittedName>
        <fullName evidence="9">MFS transporter</fullName>
    </submittedName>
</protein>
<feature type="transmembrane region" description="Helical" evidence="7">
    <location>
        <begin position="212"/>
        <end position="232"/>
    </location>
</feature>
<dbReference type="PANTHER" id="PTHR42718">
    <property type="entry name" value="MAJOR FACILITATOR SUPERFAMILY MULTIDRUG TRANSPORTER MFSC"/>
    <property type="match status" value="1"/>
</dbReference>
<feature type="transmembrane region" description="Helical" evidence="7">
    <location>
        <begin position="63"/>
        <end position="82"/>
    </location>
</feature>
<dbReference type="InterPro" id="IPR011701">
    <property type="entry name" value="MFS"/>
</dbReference>
<proteinExistence type="predicted"/>
<evidence type="ECO:0000256" key="3">
    <source>
        <dbReference type="ARBA" id="ARBA00022692"/>
    </source>
</evidence>
<dbReference type="Pfam" id="PF07690">
    <property type="entry name" value="MFS_1"/>
    <property type="match status" value="2"/>
</dbReference>
<dbReference type="RefSeq" id="WP_314207522.1">
    <property type="nucleotide sequence ID" value="NZ_JAVTLL010000047.1"/>
</dbReference>
<sequence length="500" mass="52141">MTPMSSSPSVDRAVRAPADGRWTPRLVLLLVALAWPTQLLAAGGILGANAIPGVAQAFHTTQVAWFGLTLTLVSMLLTPFVIKLGDLYGKKRVMLAMTALGTLGEALAALAGSFWLVLAGRAVAGCYGPFGALSFAAVRDVFPSRLVKPASGIMGSSVGLVALFSPFLAGWLVDHWGYRGVLWFLAAATAVACALIAILVPETPRHAADSGFDWLGGLVLGGGLTSVVYAVGQAQSWGWTDTRTLGWLLAGVIALTAFFFVERASDHPILDLSVLRRRPVALALTAGGLAQTVAFTMPGLAILLALYPHIPGVSAGLGWTAHHNAVVSVSWNLVMFGTGLLISRALRHLDVRRIWWAGLAVMAVGYALVGVYHGTELQLIVTSCIANVGAGIVVAGAPALVVGVVSRDEQGLGSGMLNMLISLFGALVTAGAYAILAADSTVVDGTAFYLDTGYTWIFWLGSLVTVAALLLSLFIPRLREPEGESADGAEGGRPVEPKVP</sequence>
<feature type="transmembrane region" description="Helical" evidence="7">
    <location>
        <begin position="94"/>
        <end position="116"/>
    </location>
</feature>
<evidence type="ECO:0000256" key="7">
    <source>
        <dbReference type="SAM" id="Phobius"/>
    </source>
</evidence>
<evidence type="ECO:0000256" key="5">
    <source>
        <dbReference type="ARBA" id="ARBA00023136"/>
    </source>
</evidence>
<dbReference type="InterPro" id="IPR020846">
    <property type="entry name" value="MFS_dom"/>
</dbReference>
<organism evidence="9 10">
    <name type="scientific">Streptomyces justiciae</name>
    <dbReference type="NCBI Taxonomy" id="2780140"/>
    <lineage>
        <taxon>Bacteria</taxon>
        <taxon>Bacillati</taxon>
        <taxon>Actinomycetota</taxon>
        <taxon>Actinomycetes</taxon>
        <taxon>Kitasatosporales</taxon>
        <taxon>Streptomycetaceae</taxon>
        <taxon>Streptomyces</taxon>
    </lineage>
</organism>
<evidence type="ECO:0000256" key="2">
    <source>
        <dbReference type="ARBA" id="ARBA00022448"/>
    </source>
</evidence>
<keyword evidence="6" id="KW-0046">Antibiotic resistance</keyword>
<dbReference type="Gene3D" id="1.20.1250.20">
    <property type="entry name" value="MFS general substrate transporter like domains"/>
    <property type="match status" value="1"/>
</dbReference>